<reference evidence="2 3" key="1">
    <citation type="submission" date="2021-07" db="EMBL/GenBank/DDBJ databases">
        <title>Shewanella sp. nov, isolated from SCS.</title>
        <authorList>
            <person name="Cao W.R."/>
        </authorList>
    </citation>
    <scope>NUCLEOTIDE SEQUENCE [LARGE SCALE GENOMIC DNA]</scope>
    <source>
        <strain evidence="2 3">NR704-98</strain>
    </source>
</reference>
<dbReference type="RefSeq" id="WP_220108385.1">
    <property type="nucleotide sequence ID" value="NZ_JAHZST010000002.1"/>
</dbReference>
<organism evidence="2 3">
    <name type="scientific">Shewanella nanhaiensis</name>
    <dbReference type="NCBI Taxonomy" id="2864872"/>
    <lineage>
        <taxon>Bacteria</taxon>
        <taxon>Pseudomonadati</taxon>
        <taxon>Pseudomonadota</taxon>
        <taxon>Gammaproteobacteria</taxon>
        <taxon>Alteromonadales</taxon>
        <taxon>Shewanellaceae</taxon>
        <taxon>Shewanella</taxon>
    </lineage>
</organism>
<sequence>MALTEFFEVILLVILIAIFGYKILSGVRSSKKFNSEWNTVQDSDKESFLKGKGALSKWELGSFTRLPKVLAFVGNLLALAVILFIVVVVVTIIWQ</sequence>
<evidence type="ECO:0000313" key="3">
    <source>
        <dbReference type="Proteomes" id="UP001195963"/>
    </source>
</evidence>
<gene>
    <name evidence="2" type="ORF">K0625_03460</name>
</gene>
<dbReference type="Proteomes" id="UP001195963">
    <property type="component" value="Unassembled WGS sequence"/>
</dbReference>
<feature type="transmembrane region" description="Helical" evidence="1">
    <location>
        <begin position="69"/>
        <end position="94"/>
    </location>
</feature>
<protein>
    <submittedName>
        <fullName evidence="2">Uncharacterized protein</fullName>
    </submittedName>
</protein>
<evidence type="ECO:0000313" key="2">
    <source>
        <dbReference type="EMBL" id="MBW8182711.1"/>
    </source>
</evidence>
<proteinExistence type="predicted"/>
<evidence type="ECO:0000256" key="1">
    <source>
        <dbReference type="SAM" id="Phobius"/>
    </source>
</evidence>
<keyword evidence="1" id="KW-0472">Membrane</keyword>
<dbReference type="EMBL" id="JAHZST010000002">
    <property type="protein sequence ID" value="MBW8182711.1"/>
    <property type="molecule type" value="Genomic_DNA"/>
</dbReference>
<comment type="caution">
    <text evidence="2">The sequence shown here is derived from an EMBL/GenBank/DDBJ whole genome shotgun (WGS) entry which is preliminary data.</text>
</comment>
<name>A0ABS7DZ66_9GAMM</name>
<accession>A0ABS7DZ66</accession>
<keyword evidence="1" id="KW-0812">Transmembrane</keyword>
<keyword evidence="1" id="KW-1133">Transmembrane helix</keyword>
<keyword evidence="3" id="KW-1185">Reference proteome</keyword>
<feature type="transmembrane region" description="Helical" evidence="1">
    <location>
        <begin position="6"/>
        <end position="24"/>
    </location>
</feature>